<keyword evidence="8" id="KW-0614">Plasmid</keyword>
<geneLocation type="plasmid" evidence="8 9">
    <name>unnamed</name>
</geneLocation>
<dbReference type="GO" id="GO:0005524">
    <property type="term" value="F:ATP binding"/>
    <property type="evidence" value="ECO:0007669"/>
    <property type="project" value="UniProtKB-KW"/>
</dbReference>
<protein>
    <submittedName>
        <fullName evidence="7">ABC transporter ATP-binding protein</fullName>
    </submittedName>
</protein>
<dbReference type="RefSeq" id="WP_128929984.1">
    <property type="nucleotide sequence ID" value="NZ_BMHC01000007.1"/>
</dbReference>
<dbReference type="Pfam" id="PF12399">
    <property type="entry name" value="BCA_ABC_TP_C"/>
    <property type="match status" value="1"/>
</dbReference>
<feature type="domain" description="ABC transporter" evidence="6">
    <location>
        <begin position="6"/>
        <end position="247"/>
    </location>
</feature>
<dbReference type="SUPFAM" id="SSF52540">
    <property type="entry name" value="P-loop containing nucleoside triphosphate hydrolases"/>
    <property type="match status" value="1"/>
</dbReference>
<dbReference type="PROSITE" id="PS50893">
    <property type="entry name" value="ABC_TRANSPORTER_2"/>
    <property type="match status" value="1"/>
</dbReference>
<keyword evidence="2" id="KW-0813">Transport</keyword>
<evidence type="ECO:0000313" key="10">
    <source>
        <dbReference type="Proteomes" id="UP000625079"/>
    </source>
</evidence>
<dbReference type="InterPro" id="IPR051120">
    <property type="entry name" value="ABC_AA/LPS_Transport"/>
</dbReference>
<evidence type="ECO:0000256" key="4">
    <source>
        <dbReference type="ARBA" id="ARBA00022840"/>
    </source>
</evidence>
<dbReference type="PROSITE" id="PS00211">
    <property type="entry name" value="ABC_TRANSPORTER_1"/>
    <property type="match status" value="1"/>
</dbReference>
<reference evidence="8 9" key="2">
    <citation type="submission" date="2018-06" db="EMBL/GenBank/DDBJ databases">
        <title>Comparative genomics of rhizobia nodulating Arachis hypogaea in China.</title>
        <authorList>
            <person name="Li Y."/>
        </authorList>
    </citation>
    <scope>NUCLEOTIDE SEQUENCE [LARGE SCALE GENOMIC DNA]</scope>
    <source>
        <strain evidence="8 9">CCBAU 51658</strain>
        <plasmid evidence="8 9">unnamed</plasmid>
    </source>
</reference>
<dbReference type="SMART" id="SM00382">
    <property type="entry name" value="AAA"/>
    <property type="match status" value="1"/>
</dbReference>
<dbReference type="Proteomes" id="UP000625079">
    <property type="component" value="Unassembled WGS sequence"/>
</dbReference>
<evidence type="ECO:0000256" key="1">
    <source>
        <dbReference type="ARBA" id="ARBA00005417"/>
    </source>
</evidence>
<proteinExistence type="inferred from homology"/>
<evidence type="ECO:0000256" key="5">
    <source>
        <dbReference type="ARBA" id="ARBA00024722"/>
    </source>
</evidence>
<evidence type="ECO:0000256" key="3">
    <source>
        <dbReference type="ARBA" id="ARBA00022741"/>
    </source>
</evidence>
<dbReference type="GO" id="GO:0005886">
    <property type="term" value="C:plasma membrane"/>
    <property type="evidence" value="ECO:0007669"/>
    <property type="project" value="TreeGrafter"/>
</dbReference>
<evidence type="ECO:0000313" key="9">
    <source>
        <dbReference type="Proteomes" id="UP000593880"/>
    </source>
</evidence>
<dbReference type="GO" id="GO:0016887">
    <property type="term" value="F:ATP hydrolysis activity"/>
    <property type="evidence" value="ECO:0007669"/>
    <property type="project" value="InterPro"/>
</dbReference>
<dbReference type="PANTHER" id="PTHR45772:SF2">
    <property type="entry name" value="ABC TRANSPORTER ATP-BINDING PROTEIN"/>
    <property type="match status" value="1"/>
</dbReference>
<sequence length="251" mass="27261">MNDTVLEIVGLHKSFGALAVTRNINFRLEIGARHALIGPNGAGKTTLVNLITGALAPSSGSIRLEGRDITRYSPQRRVSLGLARTFQINSLFPSMTVVENIALAVVANMHIDAKLWGALNRRKQVLIELERLLDVFNLSGSACQLISNLAYGQRRLVELALALALKPKVLILDEPAAGLPKEDSGKLSELLRRLPADLAVIVIEHDMQIVFGFADRITVLAEGSVLTQGTPSEIRADAKVREVYLGQARND</sequence>
<keyword evidence="3" id="KW-0547">Nucleotide-binding</keyword>
<gene>
    <name evidence="7" type="ORF">GCM10010987_35670</name>
    <name evidence="8" type="ORF">XH86_38785</name>
</gene>
<name>A0A410VI87_9BRAD</name>
<evidence type="ECO:0000313" key="8">
    <source>
        <dbReference type="EMBL" id="QOZ64593.1"/>
    </source>
</evidence>
<dbReference type="InterPro" id="IPR003593">
    <property type="entry name" value="AAA+_ATPase"/>
</dbReference>
<dbReference type="InterPro" id="IPR027417">
    <property type="entry name" value="P-loop_NTPase"/>
</dbReference>
<evidence type="ECO:0000259" key="6">
    <source>
        <dbReference type="PROSITE" id="PS50893"/>
    </source>
</evidence>
<dbReference type="OrthoDB" id="9806149at2"/>
<dbReference type="AlphaFoldDB" id="A0A410VI87"/>
<dbReference type="Proteomes" id="UP000593880">
    <property type="component" value="Plasmid unnamed"/>
</dbReference>
<comment type="similarity">
    <text evidence="1">Belongs to the ABC transporter superfamily.</text>
</comment>
<reference evidence="7" key="1">
    <citation type="journal article" date="2014" name="Int. J. Syst. Evol. Microbiol.">
        <title>Complete genome sequence of Corynebacterium casei LMG S-19264T (=DSM 44701T), isolated from a smear-ripened cheese.</title>
        <authorList>
            <consortium name="US DOE Joint Genome Institute (JGI-PGF)"/>
            <person name="Walter F."/>
            <person name="Albersmeier A."/>
            <person name="Kalinowski J."/>
            <person name="Ruckert C."/>
        </authorList>
    </citation>
    <scope>NUCLEOTIDE SEQUENCE</scope>
    <source>
        <strain evidence="7">CGMCC 1.15034</strain>
    </source>
</reference>
<dbReference type="InterPro" id="IPR017871">
    <property type="entry name" value="ABC_transporter-like_CS"/>
</dbReference>
<dbReference type="InterPro" id="IPR003439">
    <property type="entry name" value="ABC_transporter-like_ATP-bd"/>
</dbReference>
<evidence type="ECO:0000313" key="7">
    <source>
        <dbReference type="EMBL" id="GGI25697.1"/>
    </source>
</evidence>
<reference evidence="7" key="3">
    <citation type="submission" date="2022-12" db="EMBL/GenBank/DDBJ databases">
        <authorList>
            <person name="Sun Q."/>
            <person name="Zhou Y."/>
        </authorList>
    </citation>
    <scope>NUCLEOTIDE SEQUENCE</scope>
    <source>
        <strain evidence="7">CGMCC 1.15034</strain>
    </source>
</reference>
<dbReference type="Gene3D" id="3.40.50.300">
    <property type="entry name" value="P-loop containing nucleotide triphosphate hydrolases"/>
    <property type="match status" value="1"/>
</dbReference>
<keyword evidence="9" id="KW-1185">Reference proteome</keyword>
<dbReference type="EMBL" id="CP030058">
    <property type="protein sequence ID" value="QOZ64593.1"/>
    <property type="molecule type" value="Genomic_DNA"/>
</dbReference>
<accession>A0A410VI87</accession>
<dbReference type="EMBL" id="BMHC01000007">
    <property type="protein sequence ID" value="GGI25697.1"/>
    <property type="molecule type" value="Genomic_DNA"/>
</dbReference>
<comment type="function">
    <text evidence="5">Involved in beta-(1--&gt;2)glucan export. Transmembrane domains (TMD) form a pore in the inner membrane and the ATP-binding domain (NBD) is responsible for energy generation.</text>
</comment>
<dbReference type="Pfam" id="PF00005">
    <property type="entry name" value="ABC_tran"/>
    <property type="match status" value="1"/>
</dbReference>
<dbReference type="PANTHER" id="PTHR45772">
    <property type="entry name" value="CONSERVED COMPONENT OF ABC TRANSPORTER FOR NATURAL AMINO ACIDS-RELATED"/>
    <property type="match status" value="1"/>
</dbReference>
<dbReference type="InterPro" id="IPR032823">
    <property type="entry name" value="BCA_ABC_TP_C"/>
</dbReference>
<evidence type="ECO:0000256" key="2">
    <source>
        <dbReference type="ARBA" id="ARBA00022448"/>
    </source>
</evidence>
<keyword evidence="4 7" id="KW-0067">ATP-binding</keyword>
<dbReference type="CDD" id="cd03219">
    <property type="entry name" value="ABC_Mj1267_LivG_branched"/>
    <property type="match status" value="1"/>
</dbReference>
<organism evidence="7 10">
    <name type="scientific">Bradyrhizobium guangdongense</name>
    <dbReference type="NCBI Taxonomy" id="1325090"/>
    <lineage>
        <taxon>Bacteria</taxon>
        <taxon>Pseudomonadati</taxon>
        <taxon>Pseudomonadota</taxon>
        <taxon>Alphaproteobacteria</taxon>
        <taxon>Hyphomicrobiales</taxon>
        <taxon>Nitrobacteraceae</taxon>
        <taxon>Bradyrhizobium</taxon>
    </lineage>
</organism>